<dbReference type="OrthoDB" id="6359117at2759"/>
<dbReference type="PROSITE" id="PS51155">
    <property type="entry name" value="CHIT_BIND_RR_2"/>
    <property type="match status" value="1"/>
</dbReference>
<name>A0A0N8CP98_9CRUS</name>
<keyword evidence="1" id="KW-0193">Cuticle</keyword>
<dbReference type="GO" id="GO:0062129">
    <property type="term" value="C:chitin-based extracellular matrix"/>
    <property type="evidence" value="ECO:0007669"/>
    <property type="project" value="TreeGrafter"/>
</dbReference>
<sequence>MYLFFLKIITRNSFHMIHPNPECKLSMYTGTVFGKIIYRYKPKKVIDYRLSRVDYRAPAAFKSAKSLTTCSGIGGGVGRWSPVAWNPFSSATQLTVITLLSSVFSTTATPSSTMKIAIIVAILVALVAAQQEPVAIVSSNSETNADGSYTYAFETADGTKVEESGSQKQVGPKPEDIGTVSRGSYSYTSPDGVVITVNWVADEKGFQATGDHLPTPPPMPEHVVKLLADLKAAGAL</sequence>
<evidence type="ECO:0000313" key="2">
    <source>
        <dbReference type="EMBL" id="JAN14173.1"/>
    </source>
</evidence>
<dbReference type="Pfam" id="PF00379">
    <property type="entry name" value="Chitin_bind_4"/>
    <property type="match status" value="1"/>
</dbReference>
<organism evidence="2">
    <name type="scientific">Daphnia magna</name>
    <dbReference type="NCBI Taxonomy" id="35525"/>
    <lineage>
        <taxon>Eukaryota</taxon>
        <taxon>Metazoa</taxon>
        <taxon>Ecdysozoa</taxon>
        <taxon>Arthropoda</taxon>
        <taxon>Crustacea</taxon>
        <taxon>Branchiopoda</taxon>
        <taxon>Diplostraca</taxon>
        <taxon>Cladocera</taxon>
        <taxon>Anomopoda</taxon>
        <taxon>Daphniidae</taxon>
        <taxon>Daphnia</taxon>
    </lineage>
</organism>
<dbReference type="InterPro" id="IPR000618">
    <property type="entry name" value="Insect_cuticle"/>
</dbReference>
<dbReference type="InterPro" id="IPR050468">
    <property type="entry name" value="Cuticle_Struct_Prot"/>
</dbReference>
<protein>
    <submittedName>
        <fullName evidence="2">Endocuticle structural glycoprotein</fullName>
    </submittedName>
</protein>
<reference evidence="2" key="1">
    <citation type="submission" date="2015-10" db="EMBL/GenBank/DDBJ databases">
        <title>EvidentialGene: Evidence-directed Construction of Complete mRNA Transcriptomes without Genomes.</title>
        <authorList>
            <person name="Gilbert D.G."/>
        </authorList>
    </citation>
    <scope>NUCLEOTIDE SEQUENCE</scope>
</reference>
<dbReference type="EMBL" id="GDIQ01080564">
    <property type="protein sequence ID" value="JAN14173.1"/>
    <property type="molecule type" value="Transcribed_RNA"/>
</dbReference>
<proteinExistence type="predicted"/>
<dbReference type="AlphaFoldDB" id="A0A0N8CP98"/>
<evidence type="ECO:0000256" key="1">
    <source>
        <dbReference type="ARBA" id="ARBA00022460"/>
    </source>
</evidence>
<accession>A0A0N8CP98</accession>
<dbReference type="PRINTS" id="PR00947">
    <property type="entry name" value="CUTICLE"/>
</dbReference>
<dbReference type="PANTHER" id="PTHR10380:SF173">
    <property type="entry name" value="CUTICULAR PROTEIN 47EF, ISOFORM C-RELATED"/>
    <property type="match status" value="1"/>
</dbReference>
<dbReference type="PANTHER" id="PTHR10380">
    <property type="entry name" value="CUTICLE PROTEIN"/>
    <property type="match status" value="1"/>
</dbReference>
<dbReference type="GO" id="GO:0008010">
    <property type="term" value="F:structural constituent of chitin-based larval cuticle"/>
    <property type="evidence" value="ECO:0007669"/>
    <property type="project" value="TreeGrafter"/>
</dbReference>